<evidence type="ECO:0000259" key="4">
    <source>
        <dbReference type="Pfam" id="PF13439"/>
    </source>
</evidence>
<proteinExistence type="predicted"/>
<evidence type="ECO:0000313" key="6">
    <source>
        <dbReference type="Proteomes" id="UP000589620"/>
    </source>
</evidence>
<dbReference type="InterPro" id="IPR001296">
    <property type="entry name" value="Glyco_trans_1"/>
</dbReference>
<reference evidence="5 6" key="1">
    <citation type="submission" date="2020-07" db="EMBL/GenBank/DDBJ databases">
        <title>Sequencing the genomes of 1000 actinobacteria strains.</title>
        <authorList>
            <person name="Klenk H.-P."/>
        </authorList>
    </citation>
    <scope>NUCLEOTIDE SEQUENCE [LARGE SCALE GENOMIC DNA]</scope>
    <source>
        <strain evidence="5 6">DSM 23871</strain>
    </source>
</reference>
<dbReference type="CDD" id="cd03809">
    <property type="entry name" value="GT4_MtfB-like"/>
    <property type="match status" value="1"/>
</dbReference>
<keyword evidence="2 5" id="KW-0808">Transferase</keyword>
<evidence type="ECO:0000256" key="1">
    <source>
        <dbReference type="ARBA" id="ARBA00022676"/>
    </source>
</evidence>
<gene>
    <name evidence="5" type="ORF">BJ963_001101</name>
</gene>
<dbReference type="Pfam" id="PF00534">
    <property type="entry name" value="Glycos_transf_1"/>
    <property type="match status" value="1"/>
</dbReference>
<accession>A0A852SY37</accession>
<feature type="domain" description="Glycosyltransferase subfamily 4-like N-terminal" evidence="4">
    <location>
        <begin position="16"/>
        <end position="171"/>
    </location>
</feature>
<dbReference type="Gene3D" id="3.40.50.2000">
    <property type="entry name" value="Glycogen Phosphorylase B"/>
    <property type="match status" value="2"/>
</dbReference>
<dbReference type="Pfam" id="PF13439">
    <property type="entry name" value="Glyco_transf_4"/>
    <property type="match status" value="1"/>
</dbReference>
<dbReference type="GO" id="GO:0016757">
    <property type="term" value="F:glycosyltransferase activity"/>
    <property type="evidence" value="ECO:0007669"/>
    <property type="project" value="UniProtKB-KW"/>
</dbReference>
<dbReference type="AlphaFoldDB" id="A0A852SY37"/>
<evidence type="ECO:0000259" key="3">
    <source>
        <dbReference type="Pfam" id="PF00534"/>
    </source>
</evidence>
<dbReference type="Proteomes" id="UP000589620">
    <property type="component" value="Unassembled WGS sequence"/>
</dbReference>
<dbReference type="RefSeq" id="WP_179455197.1">
    <property type="nucleotide sequence ID" value="NZ_BAAAPX010000001.1"/>
</dbReference>
<dbReference type="PANTHER" id="PTHR46401">
    <property type="entry name" value="GLYCOSYLTRANSFERASE WBBK-RELATED"/>
    <property type="match status" value="1"/>
</dbReference>
<comment type="caution">
    <text evidence="5">The sequence shown here is derived from an EMBL/GenBank/DDBJ whole genome shotgun (WGS) entry which is preliminary data.</text>
</comment>
<dbReference type="EMBL" id="JACCBJ010000001">
    <property type="protein sequence ID" value="NYD73582.1"/>
    <property type="molecule type" value="Genomic_DNA"/>
</dbReference>
<dbReference type="InterPro" id="IPR028098">
    <property type="entry name" value="Glyco_trans_4-like_N"/>
</dbReference>
<evidence type="ECO:0000313" key="5">
    <source>
        <dbReference type="EMBL" id="NYD73582.1"/>
    </source>
</evidence>
<keyword evidence="6" id="KW-1185">Reference proteome</keyword>
<dbReference type="PANTHER" id="PTHR46401:SF2">
    <property type="entry name" value="GLYCOSYLTRANSFERASE WBBK-RELATED"/>
    <property type="match status" value="1"/>
</dbReference>
<organism evidence="5 6">
    <name type="scientific">Leifsonia soli</name>
    <dbReference type="NCBI Taxonomy" id="582665"/>
    <lineage>
        <taxon>Bacteria</taxon>
        <taxon>Bacillati</taxon>
        <taxon>Actinomycetota</taxon>
        <taxon>Actinomycetes</taxon>
        <taxon>Micrococcales</taxon>
        <taxon>Microbacteriaceae</taxon>
        <taxon>Leifsonia</taxon>
    </lineage>
</organism>
<feature type="domain" description="Glycosyl transferase family 1" evidence="3">
    <location>
        <begin position="185"/>
        <end position="327"/>
    </location>
</feature>
<keyword evidence="1" id="KW-0328">Glycosyltransferase</keyword>
<evidence type="ECO:0000256" key="2">
    <source>
        <dbReference type="ARBA" id="ARBA00022679"/>
    </source>
</evidence>
<protein>
    <submittedName>
        <fullName evidence="5">Glycosyltransferase involved in cell wall biosynthesis</fullName>
    </submittedName>
</protein>
<dbReference type="SUPFAM" id="SSF53756">
    <property type="entry name" value="UDP-Glycosyltransferase/glycogen phosphorylase"/>
    <property type="match status" value="1"/>
</dbReference>
<name>A0A852SY37_9MICO</name>
<sequence length="357" mass="39843">MRILFDCRYTRIGRHDGISRYTAGLVRALAKRHPVTMLISDHRQLDLLPDLPWEIIPAPTSVGEPWVARTVNRLRPDVVFTPMQTMGGFGRKYLLVLTVHDLIYYRHPTPPRDLPAFVRGLWRLYHLAWWPQRLLLNRSDAVVTVSETTKGLIAEHRLTKRPVHVVPNAADMPELAPGRAERTAAESKSLVYMGSFMPYKNVDTLVRATALLPDYTLHLMSRVTDAERRRLTELAPGARIVFHDGASDEDYAETLAAATALVTASHDEGFGIPLVESMTLGTPVVVSDIPIFREIGGEAALYFDADAPEQLAARIRHLEDDGVWAARSAAARAQAARYTWDASAERLLGVLTEVASR</sequence>